<reference evidence="2 3" key="1">
    <citation type="submission" date="2019-07" db="EMBL/GenBank/DDBJ databases">
        <title>Whole genome shotgun sequence of Halomonas halophila NBRC 102604.</title>
        <authorList>
            <person name="Hosoyama A."/>
            <person name="Uohara A."/>
            <person name="Ohji S."/>
            <person name="Ichikawa N."/>
        </authorList>
    </citation>
    <scope>NUCLEOTIDE SEQUENCE [LARGE SCALE GENOMIC DNA]</scope>
    <source>
        <strain evidence="2 3">NBRC 102604</strain>
    </source>
</reference>
<dbReference type="RefSeq" id="WP_146907830.1">
    <property type="nucleotide sequence ID" value="NZ_BJUS01000004.1"/>
</dbReference>
<dbReference type="Pfam" id="PF09836">
    <property type="entry name" value="DUF2063"/>
    <property type="match status" value="1"/>
</dbReference>
<comment type="caution">
    <text evidence="2">The sequence shown here is derived from an EMBL/GenBank/DDBJ whole genome shotgun (WGS) entry which is preliminary data.</text>
</comment>
<keyword evidence="3" id="KW-1185">Reference proteome</keyword>
<evidence type="ECO:0000259" key="1">
    <source>
        <dbReference type="Pfam" id="PF09836"/>
    </source>
</evidence>
<dbReference type="Proteomes" id="UP000321121">
    <property type="component" value="Unassembled WGS sequence"/>
</dbReference>
<name>A0ABQ0U347_9GAMM</name>
<sequence>MIALADWQRRFAAALRAPGVETPAELGTRAGLDVYRNNVRQSLIEALATAFPHTRTLLGPRYFAAAAGDYARDHLPREPRLSRYGAGFADFLDDLPPLAGHRYASDVCRLERARLDVGHAAEAPALDATRLAEHPDPARLCVTPRPATRRVRCRFAVGTLWQRLEQDEATDDPVVAGEEDWLAVRHGERVLLTPIDAVTATLYRRLREHPGAALGDALATVAEAHGETAAGEALGTLLGLGALCERHAAPSDDEPNEEAAP</sequence>
<accession>A0ABQ0U347</accession>
<dbReference type="InterPro" id="IPR044922">
    <property type="entry name" value="DUF2063_N_sf"/>
</dbReference>
<organism evidence="2 3">
    <name type="scientific">Halomonas halophila</name>
    <dbReference type="NCBI Taxonomy" id="29573"/>
    <lineage>
        <taxon>Bacteria</taxon>
        <taxon>Pseudomonadati</taxon>
        <taxon>Pseudomonadota</taxon>
        <taxon>Gammaproteobacteria</taxon>
        <taxon>Oceanospirillales</taxon>
        <taxon>Halomonadaceae</taxon>
        <taxon>Halomonas</taxon>
    </lineage>
</organism>
<evidence type="ECO:0000313" key="3">
    <source>
        <dbReference type="Proteomes" id="UP000321121"/>
    </source>
</evidence>
<proteinExistence type="predicted"/>
<dbReference type="EMBL" id="BJUS01000004">
    <property type="protein sequence ID" value="GEK72133.1"/>
    <property type="molecule type" value="Genomic_DNA"/>
</dbReference>
<gene>
    <name evidence="2" type="ORF">HHA04nite_06770</name>
</gene>
<dbReference type="InterPro" id="IPR018640">
    <property type="entry name" value="DUF2063"/>
</dbReference>
<dbReference type="Gene3D" id="1.10.150.690">
    <property type="entry name" value="DUF2063"/>
    <property type="match status" value="1"/>
</dbReference>
<evidence type="ECO:0000313" key="2">
    <source>
        <dbReference type="EMBL" id="GEK72133.1"/>
    </source>
</evidence>
<protein>
    <submittedName>
        <fullName evidence="2">DUF2063 domain-containing protein</fullName>
    </submittedName>
</protein>
<feature type="domain" description="Putative DNA-binding" evidence="1">
    <location>
        <begin position="7"/>
        <end position="92"/>
    </location>
</feature>